<dbReference type="EMBL" id="JAPFFF010000019">
    <property type="protein sequence ID" value="KAK8858004.1"/>
    <property type="molecule type" value="Genomic_DNA"/>
</dbReference>
<evidence type="ECO:0008006" key="4">
    <source>
        <dbReference type="Google" id="ProtNLM"/>
    </source>
</evidence>
<dbReference type="SUPFAM" id="SSF48371">
    <property type="entry name" value="ARM repeat"/>
    <property type="match status" value="1"/>
</dbReference>
<dbReference type="InterPro" id="IPR002554">
    <property type="entry name" value="PP2A_B56"/>
</dbReference>
<gene>
    <name evidence="2" type="ORF">M9Y10_013104</name>
</gene>
<organism evidence="2 3">
    <name type="scientific">Tritrichomonas musculus</name>
    <dbReference type="NCBI Taxonomy" id="1915356"/>
    <lineage>
        <taxon>Eukaryota</taxon>
        <taxon>Metamonada</taxon>
        <taxon>Parabasalia</taxon>
        <taxon>Tritrichomonadida</taxon>
        <taxon>Tritrichomonadidae</taxon>
        <taxon>Tritrichomonas</taxon>
    </lineage>
</organism>
<reference evidence="2 3" key="1">
    <citation type="submission" date="2024-04" db="EMBL/GenBank/DDBJ databases">
        <title>Tritrichomonas musculus Genome.</title>
        <authorList>
            <person name="Alves-Ferreira E."/>
            <person name="Grigg M."/>
            <person name="Lorenzi H."/>
            <person name="Galac M."/>
        </authorList>
    </citation>
    <scope>NUCLEOTIDE SEQUENCE [LARGE SCALE GENOMIC DNA]</scope>
    <source>
        <strain evidence="2 3">EAF2021</strain>
    </source>
</reference>
<dbReference type="PANTHER" id="PTHR10257:SF3">
    <property type="entry name" value="SERINE_THREONINE-PROTEIN PHOSPHATASE 2A 56 KDA REGULATORY SUBUNIT GAMMA ISOFORM"/>
    <property type="match status" value="1"/>
</dbReference>
<name>A0ABR2I645_9EUKA</name>
<accession>A0ABR2I645</accession>
<feature type="region of interest" description="Disordered" evidence="1">
    <location>
        <begin position="24"/>
        <end position="44"/>
    </location>
</feature>
<feature type="compositionally biased region" description="Low complexity" evidence="1">
    <location>
        <begin position="30"/>
        <end position="42"/>
    </location>
</feature>
<keyword evidence="3" id="KW-1185">Reference proteome</keyword>
<dbReference type="Gene3D" id="1.25.10.10">
    <property type="entry name" value="Leucine-rich Repeat Variant"/>
    <property type="match status" value="1"/>
</dbReference>
<evidence type="ECO:0000313" key="3">
    <source>
        <dbReference type="Proteomes" id="UP001470230"/>
    </source>
</evidence>
<comment type="caution">
    <text evidence="2">The sequence shown here is derived from an EMBL/GenBank/DDBJ whole genome shotgun (WGS) entry which is preliminary data.</text>
</comment>
<dbReference type="Pfam" id="PF01603">
    <property type="entry name" value="B56"/>
    <property type="match status" value="1"/>
</dbReference>
<dbReference type="InterPro" id="IPR016024">
    <property type="entry name" value="ARM-type_fold"/>
</dbReference>
<evidence type="ECO:0000313" key="2">
    <source>
        <dbReference type="EMBL" id="KAK8858004.1"/>
    </source>
</evidence>
<dbReference type="InterPro" id="IPR011989">
    <property type="entry name" value="ARM-like"/>
</dbReference>
<sequence length="528" mass="60959">MFFVANFKHSNQLLTEKVEIKMKKGSNQAQNSKNPKPKSQSKLPIRKKVHPKKIVLEEKVPPSETEEEIKTMTFNMSTLFTIGVFSDITINMSEPFSSANPKDYNKLFFQKVKECRKICDFSLKIKDQPAKKNKKELLHHFIECFENKEISHLIIPQNISAFLNMVVDNISRPFPSLLKITSLQVADFGDQMVDTAWPHLQLVYKATFRLFTSTIPMNNFFVPATEKEKQSNQNKHKSINDHYNLLSCLVTNSCSPDNRERQAAKDILIKIYNKCHDAIPVLKRFVLNQFLTGVCSAELLEFYTKMVDDLPHPLSEKEIFFYKEVFLVLHTSPLFMKFCLNILTAIDHYVKIDQNLLEPAVQFLKDHWPVGSVKKQLVFLSELEGLIISYSNIMNEKTAQLIFEILSSLVVQPNVEIAETSLSLFMGSSCENLLASYLEIAMKIMVAPLYDSAKKNWNEYVREDATFAIQMLSELDKDLFTKQVDVMKEERKKKKTYSEIWKTNWAKVFETAKMKDKAITGSNLEIIL</sequence>
<proteinExistence type="predicted"/>
<dbReference type="PANTHER" id="PTHR10257">
    <property type="entry name" value="SERINE/THREONINE PROTEIN PHOSPHATASE 2A PP2A REGULATORY SUBUNIT B"/>
    <property type="match status" value="1"/>
</dbReference>
<protein>
    <recommendedName>
        <fullName evidence="4">Phosphoprotein phosphatase</fullName>
    </recommendedName>
</protein>
<evidence type="ECO:0000256" key="1">
    <source>
        <dbReference type="SAM" id="MobiDB-lite"/>
    </source>
</evidence>
<dbReference type="Proteomes" id="UP001470230">
    <property type="component" value="Unassembled WGS sequence"/>
</dbReference>